<dbReference type="PANTHER" id="PTHR38786">
    <property type="entry name" value="FLAGELLAR FLIJ PROTEIN"/>
    <property type="match status" value="1"/>
</dbReference>
<keyword evidence="10" id="KW-1006">Bacterial flagellum protein export</keyword>
<keyword evidence="9" id="KW-0472">Membrane</keyword>
<reference evidence="14" key="2">
    <citation type="submission" date="2014-11" db="EMBL/GenBank/DDBJ databases">
        <title>Draft genome sequence of Hydrogenophaga intermedia S1.</title>
        <authorList>
            <person name="Gan H.M."/>
            <person name="Chew T.H."/>
            <person name="Stolz A."/>
        </authorList>
    </citation>
    <scope>NUCLEOTIDE SEQUENCE [LARGE SCALE GENOMIC DNA]</scope>
    <source>
        <strain evidence="14">S1</strain>
    </source>
</reference>
<dbReference type="GO" id="GO:0044781">
    <property type="term" value="P:bacterial-type flagellum organization"/>
    <property type="evidence" value="ECO:0007669"/>
    <property type="project" value="UniProtKB-KW"/>
</dbReference>
<evidence type="ECO:0000256" key="4">
    <source>
        <dbReference type="ARBA" id="ARBA00022448"/>
    </source>
</evidence>
<dbReference type="GO" id="GO:0006935">
    <property type="term" value="P:chemotaxis"/>
    <property type="evidence" value="ECO:0007669"/>
    <property type="project" value="UniProtKB-KW"/>
</dbReference>
<feature type="region of interest" description="Disordered" evidence="12">
    <location>
        <begin position="130"/>
        <end position="159"/>
    </location>
</feature>
<dbReference type="InterPro" id="IPR053716">
    <property type="entry name" value="Flag_assembly_chemotaxis_eff"/>
</dbReference>
<keyword evidence="14" id="KW-1185">Reference proteome</keyword>
<comment type="subcellular location">
    <subcellularLocation>
        <location evidence="1">Cell membrane</location>
        <topology evidence="1">Peripheral membrane protein</topology>
        <orientation evidence="1">Cytoplasmic side</orientation>
    </subcellularLocation>
</comment>
<name>A0A1L1PVZ2_HYDIT</name>
<dbReference type="PRINTS" id="PR01004">
    <property type="entry name" value="FLGFLIJ"/>
</dbReference>
<keyword evidence="11" id="KW-0175">Coiled coil</keyword>
<keyword evidence="13" id="KW-0969">Cilium</keyword>
<dbReference type="GO" id="GO:0005886">
    <property type="term" value="C:plasma membrane"/>
    <property type="evidence" value="ECO:0007669"/>
    <property type="project" value="UniProtKB-SubCell"/>
</dbReference>
<dbReference type="InterPro" id="IPR012823">
    <property type="entry name" value="Flagell_FliJ"/>
</dbReference>
<dbReference type="AlphaFoldDB" id="A0A1L1PVZ2"/>
<evidence type="ECO:0000256" key="2">
    <source>
        <dbReference type="ARBA" id="ARBA00010004"/>
    </source>
</evidence>
<proteinExistence type="inferred from homology"/>
<evidence type="ECO:0000256" key="8">
    <source>
        <dbReference type="ARBA" id="ARBA00022927"/>
    </source>
</evidence>
<feature type="coiled-coil region" evidence="11">
    <location>
        <begin position="13"/>
        <end position="54"/>
    </location>
</feature>
<dbReference type="Gene3D" id="1.10.287.1700">
    <property type="match status" value="1"/>
</dbReference>
<evidence type="ECO:0000256" key="9">
    <source>
        <dbReference type="ARBA" id="ARBA00023136"/>
    </source>
</evidence>
<dbReference type="EMBL" id="CCAE010000068">
    <property type="protein sequence ID" value="CDN90176.1"/>
    <property type="molecule type" value="Genomic_DNA"/>
</dbReference>
<evidence type="ECO:0000313" key="13">
    <source>
        <dbReference type="EMBL" id="CDN90176.1"/>
    </source>
</evidence>
<evidence type="ECO:0000256" key="11">
    <source>
        <dbReference type="SAM" id="Coils"/>
    </source>
</evidence>
<evidence type="ECO:0000256" key="5">
    <source>
        <dbReference type="ARBA" id="ARBA00022475"/>
    </source>
</evidence>
<dbReference type="InterPro" id="IPR052570">
    <property type="entry name" value="FliJ"/>
</dbReference>
<dbReference type="PANTHER" id="PTHR38786:SF1">
    <property type="entry name" value="FLAGELLAR FLIJ PROTEIN"/>
    <property type="match status" value="1"/>
</dbReference>
<keyword evidence="7" id="KW-1005">Bacterial flagellum biogenesis</keyword>
<keyword evidence="5" id="KW-1003">Cell membrane</keyword>
<dbReference type="GO" id="GO:0009288">
    <property type="term" value="C:bacterial-type flagellum"/>
    <property type="evidence" value="ECO:0007669"/>
    <property type="project" value="InterPro"/>
</dbReference>
<evidence type="ECO:0000256" key="7">
    <source>
        <dbReference type="ARBA" id="ARBA00022795"/>
    </source>
</evidence>
<dbReference type="GO" id="GO:0015031">
    <property type="term" value="P:protein transport"/>
    <property type="evidence" value="ECO:0007669"/>
    <property type="project" value="UniProtKB-KW"/>
</dbReference>
<evidence type="ECO:0000256" key="6">
    <source>
        <dbReference type="ARBA" id="ARBA00022500"/>
    </source>
</evidence>
<keyword evidence="6" id="KW-0145">Chemotaxis</keyword>
<dbReference type="InterPro" id="IPR018006">
    <property type="entry name" value="Flag_FliJ_proteobac"/>
</dbReference>
<keyword evidence="4" id="KW-0813">Transport</keyword>
<sequence length="159" mass="18615">MTKQGLETMDTVIELAERKRDEALAALSATRRELQAAQEQMDQLTAYANEAQQRWQTRCASGVDAAWLMHHRQFMAKIDHAIDFQTGVLAQKQHQIDQTQRQVHETERELATLRQYVARQQEAIQQRLMRREQKQTDEMAQNAHRRRAESDSTFQSLHT</sequence>
<evidence type="ECO:0000256" key="3">
    <source>
        <dbReference type="ARBA" id="ARBA00020392"/>
    </source>
</evidence>
<protein>
    <recommendedName>
        <fullName evidence="3">Flagellar FliJ protein</fullName>
    </recommendedName>
</protein>
<gene>
    <name evidence="13" type="ORF">BN948_04618</name>
</gene>
<dbReference type="Pfam" id="PF02050">
    <property type="entry name" value="FliJ"/>
    <property type="match status" value="1"/>
</dbReference>
<keyword evidence="13" id="KW-0282">Flagellum</keyword>
<keyword evidence="13" id="KW-0966">Cell projection</keyword>
<dbReference type="Proteomes" id="UP000028878">
    <property type="component" value="Unassembled WGS sequence"/>
</dbReference>
<evidence type="ECO:0000256" key="1">
    <source>
        <dbReference type="ARBA" id="ARBA00004413"/>
    </source>
</evidence>
<dbReference type="GO" id="GO:0003774">
    <property type="term" value="F:cytoskeletal motor activity"/>
    <property type="evidence" value="ECO:0007669"/>
    <property type="project" value="InterPro"/>
</dbReference>
<organism evidence="13 14">
    <name type="scientific">Hydrogenophaga intermedia</name>
    <dbReference type="NCBI Taxonomy" id="65786"/>
    <lineage>
        <taxon>Bacteria</taxon>
        <taxon>Pseudomonadati</taxon>
        <taxon>Pseudomonadota</taxon>
        <taxon>Betaproteobacteria</taxon>
        <taxon>Burkholderiales</taxon>
        <taxon>Comamonadaceae</taxon>
        <taxon>Hydrogenophaga</taxon>
    </lineage>
</organism>
<dbReference type="GO" id="GO:0071973">
    <property type="term" value="P:bacterial-type flagellum-dependent cell motility"/>
    <property type="evidence" value="ECO:0007669"/>
    <property type="project" value="InterPro"/>
</dbReference>
<dbReference type="RefSeq" id="WP_009519672.1">
    <property type="nucleotide sequence ID" value="NZ_CCAE010000068.1"/>
</dbReference>
<accession>A0A1L1PVZ2</accession>
<evidence type="ECO:0000256" key="10">
    <source>
        <dbReference type="ARBA" id="ARBA00023225"/>
    </source>
</evidence>
<comment type="similarity">
    <text evidence="2">Belongs to the FliJ family.</text>
</comment>
<reference evidence="14" key="1">
    <citation type="submission" date="2014-02" db="EMBL/GenBank/DDBJ databases">
        <authorList>
            <person name="Gan H."/>
        </authorList>
    </citation>
    <scope>NUCLEOTIDE SEQUENCE [LARGE SCALE GENOMIC DNA]</scope>
    <source>
        <strain evidence="14">S1</strain>
    </source>
</reference>
<evidence type="ECO:0000256" key="12">
    <source>
        <dbReference type="SAM" id="MobiDB-lite"/>
    </source>
</evidence>
<dbReference type="NCBIfam" id="TIGR02473">
    <property type="entry name" value="flagell_FliJ"/>
    <property type="match status" value="1"/>
</dbReference>
<feature type="coiled-coil region" evidence="11">
    <location>
        <begin position="89"/>
        <end position="123"/>
    </location>
</feature>
<keyword evidence="8" id="KW-0653">Protein transport</keyword>
<evidence type="ECO:0000313" key="14">
    <source>
        <dbReference type="Proteomes" id="UP000028878"/>
    </source>
</evidence>